<dbReference type="SMART" id="SM00220">
    <property type="entry name" value="S_TKc"/>
    <property type="match status" value="1"/>
</dbReference>
<evidence type="ECO:0000256" key="3">
    <source>
        <dbReference type="ARBA" id="ARBA00022741"/>
    </source>
</evidence>
<evidence type="ECO:0000256" key="7">
    <source>
        <dbReference type="PROSITE-ProRule" id="PRU10141"/>
    </source>
</evidence>
<evidence type="ECO:0000256" key="5">
    <source>
        <dbReference type="ARBA" id="ARBA00022837"/>
    </source>
</evidence>
<comment type="caution">
    <text evidence="10">The sequence shown here is derived from an EMBL/GenBank/DDBJ whole genome shotgun (WGS) entry which is preliminary data.</text>
</comment>
<protein>
    <recommendedName>
        <fullName evidence="12">Mitogen-activated protein kinase</fullName>
    </recommendedName>
</protein>
<evidence type="ECO:0000313" key="11">
    <source>
        <dbReference type="Proteomes" id="UP000751190"/>
    </source>
</evidence>
<keyword evidence="2" id="KW-0808">Transferase</keyword>
<dbReference type="InterPro" id="IPR000719">
    <property type="entry name" value="Prot_kinase_dom"/>
</dbReference>
<organism evidence="10 11">
    <name type="scientific">Diacronema lutheri</name>
    <name type="common">Unicellular marine alga</name>
    <name type="synonym">Monochrysis lutheri</name>
    <dbReference type="NCBI Taxonomy" id="2081491"/>
    <lineage>
        <taxon>Eukaryota</taxon>
        <taxon>Haptista</taxon>
        <taxon>Haptophyta</taxon>
        <taxon>Pavlovophyceae</taxon>
        <taxon>Pavlovales</taxon>
        <taxon>Pavlovaceae</taxon>
        <taxon>Diacronema</taxon>
    </lineage>
</organism>
<evidence type="ECO:0000256" key="6">
    <source>
        <dbReference type="ARBA" id="ARBA00022840"/>
    </source>
</evidence>
<accession>A0A8J6CJQ5</accession>
<dbReference type="InterPro" id="IPR002048">
    <property type="entry name" value="EF_hand_dom"/>
</dbReference>
<gene>
    <name evidence="10" type="ORF">KFE25_008619</name>
</gene>
<keyword evidence="1" id="KW-0723">Serine/threonine-protein kinase</keyword>
<dbReference type="SMART" id="SM00054">
    <property type="entry name" value="EFh"/>
    <property type="match status" value="2"/>
</dbReference>
<keyword evidence="11" id="KW-1185">Reference proteome</keyword>
<dbReference type="InterPro" id="IPR018247">
    <property type="entry name" value="EF_Hand_1_Ca_BS"/>
</dbReference>
<evidence type="ECO:0000259" key="9">
    <source>
        <dbReference type="PROSITE" id="PS50222"/>
    </source>
</evidence>
<dbReference type="GO" id="GO:0004674">
    <property type="term" value="F:protein serine/threonine kinase activity"/>
    <property type="evidence" value="ECO:0007669"/>
    <property type="project" value="UniProtKB-KW"/>
</dbReference>
<evidence type="ECO:0000313" key="10">
    <source>
        <dbReference type="EMBL" id="KAG8470198.1"/>
    </source>
</evidence>
<dbReference type="Pfam" id="PF13499">
    <property type="entry name" value="EF-hand_7"/>
    <property type="match status" value="1"/>
</dbReference>
<feature type="domain" description="Protein kinase" evidence="8">
    <location>
        <begin position="177"/>
        <end position="505"/>
    </location>
</feature>
<dbReference type="EMBL" id="JAGTXO010000001">
    <property type="protein sequence ID" value="KAG8470198.1"/>
    <property type="molecule type" value="Genomic_DNA"/>
</dbReference>
<dbReference type="PROSITE" id="PS00018">
    <property type="entry name" value="EF_HAND_1"/>
    <property type="match status" value="2"/>
</dbReference>
<dbReference type="InterPro" id="IPR017441">
    <property type="entry name" value="Protein_kinase_ATP_BS"/>
</dbReference>
<evidence type="ECO:0000256" key="4">
    <source>
        <dbReference type="ARBA" id="ARBA00022777"/>
    </source>
</evidence>
<dbReference type="Gene3D" id="1.10.238.10">
    <property type="entry name" value="EF-hand"/>
    <property type="match status" value="1"/>
</dbReference>
<dbReference type="PROSITE" id="PS00108">
    <property type="entry name" value="PROTEIN_KINASE_ST"/>
    <property type="match status" value="1"/>
</dbReference>
<proteinExistence type="predicted"/>
<dbReference type="GO" id="GO:0005524">
    <property type="term" value="F:ATP binding"/>
    <property type="evidence" value="ECO:0007669"/>
    <property type="project" value="UniProtKB-UniRule"/>
</dbReference>
<dbReference type="InterPro" id="IPR008271">
    <property type="entry name" value="Ser/Thr_kinase_AS"/>
</dbReference>
<sequence length="563" mass="61732">MSSSPDGARKRPRTDGPTSRWRHVRALSKFIKLSVDVQRLPRGSVPPDDELASLALGVFRKYDKDQNGTLDLGEFKYMLLDLGVSHANLHKNVVEQYISTIDLNRDRAMCFDEFLIAYKALIGWDRERATLRAPFKCGSAASSPQRLLPDSPLDSCPRSHAPAVLVGDVPFAVCERYKLERLIGRGAYGVVAAASDGVTGERVVVKRVAAVGHPVELQATMRELVILRHIRRHPHENLIGLLDMTPPPAGSLDAWDALFLILPRMDCDLHAIIRSNQPLSDDHCQFFAYQLLRGLFALHSAGVVHRDLKPSNLLVNKDCTLRIADFGISRTLGETESALSVLDTDRACEGRRVRPLTNYVVTRYYRAPELLLECVHYTRAVDVWSVGAIIAEMALRRPLLCGTSATHQLELIGDMLGAPSAAERAALLDMHGASAQQLRLLAAAGERTAGERTVGSAGSRVAAVLAANSTFGNADNGSIDLVAQMLRYTPADRMDVPAALEHAWLREMHECNEEPRLPPVMMPSYPGRGVSRKHLQLLAIESVRELHAAPLAPPAPSERGVAA</sequence>
<feature type="binding site" evidence="7">
    <location>
        <position position="206"/>
    </location>
    <ligand>
        <name>ATP</name>
        <dbReference type="ChEBI" id="CHEBI:30616"/>
    </ligand>
</feature>
<keyword evidence="6 7" id="KW-0067">ATP-binding</keyword>
<dbReference type="PROSITE" id="PS50222">
    <property type="entry name" value="EF_HAND_2"/>
    <property type="match status" value="1"/>
</dbReference>
<dbReference type="CDD" id="cd00051">
    <property type="entry name" value="EFh"/>
    <property type="match status" value="1"/>
</dbReference>
<dbReference type="InterPro" id="IPR050117">
    <property type="entry name" value="MAPK"/>
</dbReference>
<keyword evidence="5" id="KW-0106">Calcium</keyword>
<keyword evidence="4" id="KW-0418">Kinase</keyword>
<dbReference type="Proteomes" id="UP000751190">
    <property type="component" value="Unassembled WGS sequence"/>
</dbReference>
<dbReference type="Pfam" id="PF00069">
    <property type="entry name" value="Pkinase"/>
    <property type="match status" value="1"/>
</dbReference>
<dbReference type="InterPro" id="IPR011992">
    <property type="entry name" value="EF-hand-dom_pair"/>
</dbReference>
<keyword evidence="3 7" id="KW-0547">Nucleotide-binding</keyword>
<name>A0A8J6CJQ5_DIALT</name>
<dbReference type="PROSITE" id="PS50011">
    <property type="entry name" value="PROTEIN_KINASE_DOM"/>
    <property type="match status" value="1"/>
</dbReference>
<dbReference type="GO" id="GO:0005509">
    <property type="term" value="F:calcium ion binding"/>
    <property type="evidence" value="ECO:0007669"/>
    <property type="project" value="InterPro"/>
</dbReference>
<dbReference type="Gene3D" id="3.30.200.20">
    <property type="entry name" value="Phosphorylase Kinase, domain 1"/>
    <property type="match status" value="1"/>
</dbReference>
<dbReference type="AlphaFoldDB" id="A0A8J6CJQ5"/>
<dbReference type="Gene3D" id="1.10.510.10">
    <property type="entry name" value="Transferase(Phosphotransferase) domain 1"/>
    <property type="match status" value="1"/>
</dbReference>
<dbReference type="OrthoDB" id="2396at2759"/>
<dbReference type="PANTHER" id="PTHR24055">
    <property type="entry name" value="MITOGEN-ACTIVATED PROTEIN KINASE"/>
    <property type="match status" value="1"/>
</dbReference>
<evidence type="ECO:0000256" key="2">
    <source>
        <dbReference type="ARBA" id="ARBA00022679"/>
    </source>
</evidence>
<reference evidence="10" key="1">
    <citation type="submission" date="2021-05" db="EMBL/GenBank/DDBJ databases">
        <title>The genome of the haptophyte Pavlova lutheri (Diacronema luteri, Pavlovales) - a model for lipid biosynthesis in eukaryotic algae.</title>
        <authorList>
            <person name="Hulatt C.J."/>
            <person name="Posewitz M.C."/>
        </authorList>
    </citation>
    <scope>NUCLEOTIDE SEQUENCE</scope>
    <source>
        <strain evidence="10">NIVA-4/92</strain>
    </source>
</reference>
<evidence type="ECO:0000256" key="1">
    <source>
        <dbReference type="ARBA" id="ARBA00022527"/>
    </source>
</evidence>
<feature type="domain" description="EF-hand" evidence="9">
    <location>
        <begin position="50"/>
        <end position="85"/>
    </location>
</feature>
<dbReference type="PROSITE" id="PS00107">
    <property type="entry name" value="PROTEIN_KINASE_ATP"/>
    <property type="match status" value="1"/>
</dbReference>
<dbReference type="SUPFAM" id="SSF56112">
    <property type="entry name" value="Protein kinase-like (PK-like)"/>
    <property type="match status" value="1"/>
</dbReference>
<evidence type="ECO:0008006" key="12">
    <source>
        <dbReference type="Google" id="ProtNLM"/>
    </source>
</evidence>
<dbReference type="FunFam" id="1.10.510.10:FF:000624">
    <property type="entry name" value="Mitogen-activated protein kinase"/>
    <property type="match status" value="1"/>
</dbReference>
<dbReference type="InterPro" id="IPR011009">
    <property type="entry name" value="Kinase-like_dom_sf"/>
</dbReference>
<dbReference type="SUPFAM" id="SSF47473">
    <property type="entry name" value="EF-hand"/>
    <property type="match status" value="1"/>
</dbReference>
<evidence type="ECO:0000259" key="8">
    <source>
        <dbReference type="PROSITE" id="PS50011"/>
    </source>
</evidence>